<dbReference type="InterPro" id="IPR051395">
    <property type="entry name" value="Cytochrome_c_Peroxidase/MauG"/>
</dbReference>
<keyword evidence="2 4" id="KW-0479">Metal-binding</keyword>
<dbReference type="RefSeq" id="WP_012585414.1">
    <property type="nucleotide sequence ID" value="NC_011662.2"/>
</dbReference>
<dbReference type="InterPro" id="IPR036909">
    <property type="entry name" value="Cyt_c-like_dom_sf"/>
</dbReference>
<reference evidence="6 7" key="2">
    <citation type="journal article" date="2012" name="Stand. Genomic Sci.">
        <title>Complete genome sequence of Thauera aminoaromatica strain MZ1T.</title>
        <authorList>
            <person name="Jiang K."/>
            <person name="Sanseverino J."/>
            <person name="Chauhan A."/>
            <person name="Lucas S."/>
            <person name="Copeland A."/>
            <person name="Lapidus A."/>
            <person name="Del Rio T.G."/>
            <person name="Dalin E."/>
            <person name="Tice H."/>
            <person name="Bruce D."/>
            <person name="Goodwin L."/>
            <person name="Pitluck S."/>
            <person name="Sims D."/>
            <person name="Brettin T."/>
            <person name="Detter J.C."/>
            <person name="Han C."/>
            <person name="Chang Y.J."/>
            <person name="Larimer F."/>
            <person name="Land M."/>
            <person name="Hauser L."/>
            <person name="Kyrpides N.C."/>
            <person name="Mikhailova N."/>
            <person name="Moser S."/>
            <person name="Jegier P."/>
            <person name="Close D."/>
            <person name="Debruyn J.M."/>
            <person name="Wang Y."/>
            <person name="Layton A.C."/>
            <person name="Allen M.S."/>
            <person name="Sayler G.S."/>
        </authorList>
    </citation>
    <scope>NUCLEOTIDE SEQUENCE [LARGE SCALE GENOMIC DNA]</scope>
    <source>
        <strain evidence="6 7">MZ1T</strain>
    </source>
</reference>
<organism evidence="6 7">
    <name type="scientific">Thauera aminoaromatica</name>
    <dbReference type="NCBI Taxonomy" id="164330"/>
    <lineage>
        <taxon>Bacteria</taxon>
        <taxon>Pseudomonadati</taxon>
        <taxon>Pseudomonadota</taxon>
        <taxon>Betaproteobacteria</taxon>
        <taxon>Rhodocyclales</taxon>
        <taxon>Zoogloeaceae</taxon>
        <taxon>Thauera</taxon>
    </lineage>
</organism>
<gene>
    <name evidence="6" type="ordered locus">Tmz1t_2187</name>
</gene>
<dbReference type="PANTHER" id="PTHR30600:SF9">
    <property type="entry name" value="BLR7738 PROTEIN"/>
    <property type="match status" value="1"/>
</dbReference>
<evidence type="ECO:0000313" key="7">
    <source>
        <dbReference type="Proteomes" id="UP000002186"/>
    </source>
</evidence>
<evidence type="ECO:0000256" key="1">
    <source>
        <dbReference type="ARBA" id="ARBA00022617"/>
    </source>
</evidence>
<dbReference type="GO" id="GO:0020037">
    <property type="term" value="F:heme binding"/>
    <property type="evidence" value="ECO:0007669"/>
    <property type="project" value="InterPro"/>
</dbReference>
<dbReference type="AlphaFoldDB" id="C4ZJT6"/>
<keyword evidence="3 4" id="KW-0408">Iron</keyword>
<dbReference type="PANTHER" id="PTHR30600">
    <property type="entry name" value="CYTOCHROME C PEROXIDASE-RELATED"/>
    <property type="match status" value="1"/>
</dbReference>
<dbReference type="Proteomes" id="UP000002186">
    <property type="component" value="Chromosome"/>
</dbReference>
<reference evidence="7" key="1">
    <citation type="submission" date="2009-05" db="EMBL/GenBank/DDBJ databases">
        <title>Complete sequence of chromosome of Thauera sp. MZ1T.</title>
        <authorList>
            <consortium name="US DOE Joint Genome Institute"/>
            <person name="Lucas S."/>
            <person name="Copeland A."/>
            <person name="Lapidus A."/>
            <person name="Glavina del Rio T."/>
            <person name="Dalin E."/>
            <person name="Tice H."/>
            <person name="Bruce D."/>
            <person name="Goodwin L."/>
            <person name="Pitluck S."/>
            <person name="Sims D."/>
            <person name="Brettin T."/>
            <person name="Detter J.C."/>
            <person name="Han C."/>
            <person name="Larimer F."/>
            <person name="Land M."/>
            <person name="Hauser L."/>
            <person name="Kyrpides N."/>
            <person name="Mikhailova N."/>
            <person name="Sayler G.S."/>
        </authorList>
    </citation>
    <scope>NUCLEOTIDE SEQUENCE [LARGE SCALE GENOMIC DNA]</scope>
    <source>
        <strain evidence="7">MZ1T</strain>
    </source>
</reference>
<dbReference type="GO" id="GO:0009055">
    <property type="term" value="F:electron transfer activity"/>
    <property type="evidence" value="ECO:0007669"/>
    <property type="project" value="InterPro"/>
</dbReference>
<evidence type="ECO:0000313" key="6">
    <source>
        <dbReference type="EMBL" id="ACK54927.1"/>
    </source>
</evidence>
<accession>C4ZJT6</accession>
<dbReference type="OrthoDB" id="9805202at2"/>
<evidence type="ECO:0000256" key="4">
    <source>
        <dbReference type="PROSITE-ProRule" id="PRU00433"/>
    </source>
</evidence>
<evidence type="ECO:0000256" key="2">
    <source>
        <dbReference type="ARBA" id="ARBA00022723"/>
    </source>
</evidence>
<keyword evidence="1 4" id="KW-0349">Heme</keyword>
<protein>
    <recommendedName>
        <fullName evidence="5">Cytochrome c domain-containing protein</fullName>
    </recommendedName>
</protein>
<feature type="domain" description="Cytochrome c" evidence="5">
    <location>
        <begin position="327"/>
        <end position="515"/>
    </location>
</feature>
<evidence type="ECO:0000256" key="3">
    <source>
        <dbReference type="ARBA" id="ARBA00023004"/>
    </source>
</evidence>
<evidence type="ECO:0000259" key="5">
    <source>
        <dbReference type="PROSITE" id="PS51007"/>
    </source>
</evidence>
<proteinExistence type="predicted"/>
<dbReference type="PROSITE" id="PS51007">
    <property type="entry name" value="CYTC"/>
    <property type="match status" value="1"/>
</dbReference>
<dbReference type="EMBL" id="CP001281">
    <property type="protein sequence ID" value="ACK54927.1"/>
    <property type="molecule type" value="Genomic_DNA"/>
</dbReference>
<dbReference type="Pfam" id="PF21419">
    <property type="entry name" value="RoxA-like_Cyt-c"/>
    <property type="match status" value="1"/>
</dbReference>
<dbReference type="HOGENOM" id="CLU_029702_0_0_4"/>
<dbReference type="KEGG" id="tmz:Tmz1t_2187"/>
<keyword evidence="7" id="KW-1185">Reference proteome</keyword>
<dbReference type="GO" id="GO:0004130">
    <property type="term" value="F:cytochrome-c peroxidase activity"/>
    <property type="evidence" value="ECO:0007669"/>
    <property type="project" value="TreeGrafter"/>
</dbReference>
<name>C4ZJT6_THASP</name>
<dbReference type="eggNOG" id="COG1858">
    <property type="taxonomic scope" value="Bacteria"/>
</dbReference>
<dbReference type="Pfam" id="PF13442">
    <property type="entry name" value="Cytochrome_CBB3"/>
    <property type="match status" value="1"/>
</dbReference>
<dbReference type="Gene3D" id="1.10.760.10">
    <property type="entry name" value="Cytochrome c-like domain"/>
    <property type="match status" value="1"/>
</dbReference>
<dbReference type="InterPro" id="IPR009056">
    <property type="entry name" value="Cyt_c-like_dom"/>
</dbReference>
<dbReference type="SUPFAM" id="SSF46626">
    <property type="entry name" value="Cytochrome c"/>
    <property type="match status" value="1"/>
</dbReference>
<sequence length="515" mass="56501">MNTPESVPTTHRLRLARTLLRILVLLPWLLLLLAGGYALVRFVPDEPVVHADPVEHFKYGSTGGERASGFPYWIWQALPTVCAEHLPGPGYASLGLIFEEGRDLPVGVSKRRHLGIDRVFLNCAACHAGLVRDTPAAPARLVVGMPAHRFDILAFQRFFFECAAGPTFSREFIVPEIERLSGGLGLVDRYLVYPVAIALMRERLLMLRARFGFVSAQAPWGPGRVDTFNAAKVLFNFPVQRLPARERLGAADFPSIWNQRKRMQRDDGERMELHWDGNNTHTEERNKSAAFGTGTTPPTIDLAAISRVEAWLLDLAPPAWPLPVDKTLAARGAALYAHYCADCHGASGSDFAGPKVGHVTPIADIATDPARLDSYTRDLAVNQATLYAGYPHRFRHFRKTWGYANMPLDGIWLRAPYLHNGSVPTLRDLLESAFARPTCFVRGGTLIDAVRVGFASAADPAQCAAPTGRAQTATDHFLFDTTLPGNGNSGHEGPAYGTDLPAADKDALVEHLKTF</sequence>
<dbReference type="GO" id="GO:0046872">
    <property type="term" value="F:metal ion binding"/>
    <property type="evidence" value="ECO:0007669"/>
    <property type="project" value="UniProtKB-KW"/>
</dbReference>
<dbReference type="STRING" id="85643.Tmz1t_2187"/>